<evidence type="ECO:0000256" key="2">
    <source>
        <dbReference type="ARBA" id="ARBA00023015"/>
    </source>
</evidence>
<dbReference type="Pfam" id="PF14144">
    <property type="entry name" value="DOG1"/>
    <property type="match status" value="1"/>
</dbReference>
<dbReference type="InterPro" id="IPR025422">
    <property type="entry name" value="TGA_domain"/>
</dbReference>
<keyword evidence="6" id="KW-0539">Nucleus</keyword>
<dbReference type="AlphaFoldDB" id="A0AAV0FVR8"/>
<dbReference type="GO" id="GO:0043565">
    <property type="term" value="F:sequence-specific DNA binding"/>
    <property type="evidence" value="ECO:0007669"/>
    <property type="project" value="InterPro"/>
</dbReference>
<name>A0AAV0FVR8_9ASTE</name>
<accession>A0AAV0FVR8</accession>
<dbReference type="Proteomes" id="UP001152523">
    <property type="component" value="Unassembled WGS sequence"/>
</dbReference>
<keyword evidence="3" id="KW-0238">DNA-binding</keyword>
<evidence type="ECO:0000256" key="3">
    <source>
        <dbReference type="ARBA" id="ARBA00023125"/>
    </source>
</evidence>
<evidence type="ECO:0000256" key="1">
    <source>
        <dbReference type="ARBA" id="ARBA00004123"/>
    </source>
</evidence>
<evidence type="ECO:0000256" key="5">
    <source>
        <dbReference type="ARBA" id="ARBA00023163"/>
    </source>
</evidence>
<evidence type="ECO:0000313" key="9">
    <source>
        <dbReference type="EMBL" id="CAH9139406.1"/>
    </source>
</evidence>
<evidence type="ECO:0000256" key="7">
    <source>
        <dbReference type="SAM" id="Coils"/>
    </source>
</evidence>
<comment type="subcellular location">
    <subcellularLocation>
        <location evidence="1">Nucleus</location>
    </subcellularLocation>
</comment>
<keyword evidence="7" id="KW-0175">Coiled coil</keyword>
<organism evidence="9 10">
    <name type="scientific">Cuscuta epithymum</name>
    <dbReference type="NCBI Taxonomy" id="186058"/>
    <lineage>
        <taxon>Eukaryota</taxon>
        <taxon>Viridiplantae</taxon>
        <taxon>Streptophyta</taxon>
        <taxon>Embryophyta</taxon>
        <taxon>Tracheophyta</taxon>
        <taxon>Spermatophyta</taxon>
        <taxon>Magnoliopsida</taxon>
        <taxon>eudicotyledons</taxon>
        <taxon>Gunneridae</taxon>
        <taxon>Pentapetalae</taxon>
        <taxon>asterids</taxon>
        <taxon>lamiids</taxon>
        <taxon>Solanales</taxon>
        <taxon>Convolvulaceae</taxon>
        <taxon>Cuscuteae</taxon>
        <taxon>Cuscuta</taxon>
        <taxon>Cuscuta subgen. Cuscuta</taxon>
    </lineage>
</organism>
<protein>
    <recommendedName>
        <fullName evidence="8">DOG1 domain-containing protein</fullName>
    </recommendedName>
</protein>
<keyword evidence="5" id="KW-0804">Transcription</keyword>
<reference evidence="9" key="1">
    <citation type="submission" date="2022-07" db="EMBL/GenBank/DDBJ databases">
        <authorList>
            <person name="Macas J."/>
            <person name="Novak P."/>
            <person name="Neumann P."/>
        </authorList>
    </citation>
    <scope>NUCLEOTIDE SEQUENCE</scope>
</reference>
<dbReference type="PANTHER" id="PTHR45693:SF36">
    <property type="entry name" value="TRANSCRIPTION FACTOR TGA4"/>
    <property type="match status" value="1"/>
</dbReference>
<keyword evidence="10" id="KW-1185">Reference proteome</keyword>
<feature type="coiled-coil region" evidence="7">
    <location>
        <begin position="129"/>
        <end position="156"/>
    </location>
</feature>
<sequence>MRICFKKSLNNYFTSLSSQIYFVIFLHGENDLADCNDFSLLKMKSTYTQPIASERVDICDPIYQLGTWGGDFNGNRGFPSLPEATMTLEAQKCEGDNQLPLEIEKTLHNQVVGRLTQHCEYSRRYRMRKKAYLQHLEIIDRRVVQLEQELKQIKQQRGLHLIIPPSLAKPSAAGITAFEMAYRNWVEEQTRYTNGLRNALLHSNVGDEELQIHVQSCRNHYIDLFNIKAIALKADACYVMSGLWKTPVERLFFWMGGFRPSLILRIILPHLEALTEEQHHDISSLCGTYRDVEDRLTQALILHNHFLGVSILASRRGKDWQMSSAIEKLEYLYRLVDQGDHFRKIMLDKICSLLTTRQATQALVAMGEYLERLRNLSSLWAESLHSAS</sequence>
<keyword evidence="2" id="KW-0805">Transcription regulation</keyword>
<evidence type="ECO:0000313" key="10">
    <source>
        <dbReference type="Proteomes" id="UP001152523"/>
    </source>
</evidence>
<dbReference type="GO" id="GO:0005634">
    <property type="term" value="C:nucleus"/>
    <property type="evidence" value="ECO:0007669"/>
    <property type="project" value="UniProtKB-SubCell"/>
</dbReference>
<dbReference type="GO" id="GO:0006351">
    <property type="term" value="P:DNA-templated transcription"/>
    <property type="evidence" value="ECO:0007669"/>
    <property type="project" value="InterPro"/>
</dbReference>
<dbReference type="EMBL" id="CAMAPF010001015">
    <property type="protein sequence ID" value="CAH9139406.1"/>
    <property type="molecule type" value="Genomic_DNA"/>
</dbReference>
<dbReference type="PANTHER" id="PTHR45693">
    <property type="entry name" value="TRANSCRIPTION FACTOR TGA9"/>
    <property type="match status" value="1"/>
</dbReference>
<dbReference type="PROSITE" id="PS51806">
    <property type="entry name" value="DOG1"/>
    <property type="match status" value="1"/>
</dbReference>
<evidence type="ECO:0000256" key="6">
    <source>
        <dbReference type="ARBA" id="ARBA00023242"/>
    </source>
</evidence>
<feature type="domain" description="DOG1" evidence="8">
    <location>
        <begin position="175"/>
        <end position="383"/>
    </location>
</feature>
<gene>
    <name evidence="9" type="ORF">CEPIT_LOCUS37562</name>
</gene>
<proteinExistence type="predicted"/>
<evidence type="ECO:0000256" key="4">
    <source>
        <dbReference type="ARBA" id="ARBA00023159"/>
    </source>
</evidence>
<evidence type="ECO:0000259" key="8">
    <source>
        <dbReference type="PROSITE" id="PS51806"/>
    </source>
</evidence>
<keyword evidence="4" id="KW-0010">Activator</keyword>
<comment type="caution">
    <text evidence="9">The sequence shown here is derived from an EMBL/GenBank/DDBJ whole genome shotgun (WGS) entry which is preliminary data.</text>
</comment>